<feature type="domain" description="AP2/ERF" evidence="7">
    <location>
        <begin position="43"/>
        <end position="106"/>
    </location>
</feature>
<dbReference type="SUPFAM" id="SSF54171">
    <property type="entry name" value="DNA-binding domain"/>
    <property type="match status" value="1"/>
</dbReference>
<dbReference type="InterPro" id="IPR036955">
    <property type="entry name" value="AP2/ERF_dom_sf"/>
</dbReference>
<keyword evidence="2" id="KW-0805">Transcription regulation</keyword>
<dbReference type="GO" id="GO:0003700">
    <property type="term" value="F:DNA-binding transcription factor activity"/>
    <property type="evidence" value="ECO:0007669"/>
    <property type="project" value="InterPro"/>
</dbReference>
<keyword evidence="9" id="KW-1185">Reference proteome</keyword>
<feature type="compositionally biased region" description="Low complexity" evidence="6">
    <location>
        <begin position="131"/>
        <end position="148"/>
    </location>
</feature>
<dbReference type="EMBL" id="OX459118">
    <property type="protein sequence ID" value="CAI9088467.1"/>
    <property type="molecule type" value="Genomic_DNA"/>
</dbReference>
<evidence type="ECO:0000256" key="1">
    <source>
        <dbReference type="ARBA" id="ARBA00004123"/>
    </source>
</evidence>
<evidence type="ECO:0000256" key="6">
    <source>
        <dbReference type="SAM" id="MobiDB-lite"/>
    </source>
</evidence>
<evidence type="ECO:0000313" key="9">
    <source>
        <dbReference type="Proteomes" id="UP001161247"/>
    </source>
</evidence>
<protein>
    <submittedName>
        <fullName evidence="8">OLC1v1022801C1</fullName>
    </submittedName>
</protein>
<evidence type="ECO:0000256" key="3">
    <source>
        <dbReference type="ARBA" id="ARBA00023125"/>
    </source>
</evidence>
<feature type="region of interest" description="Disordered" evidence="6">
    <location>
        <begin position="98"/>
        <end position="150"/>
    </location>
</feature>
<keyword evidence="5" id="KW-0539">Nucleus</keyword>
<dbReference type="PROSITE" id="PS51032">
    <property type="entry name" value="AP2_ERF"/>
    <property type="match status" value="1"/>
</dbReference>
<dbReference type="Gene3D" id="3.30.730.10">
    <property type="entry name" value="AP2/ERF domain"/>
    <property type="match status" value="1"/>
</dbReference>
<comment type="subcellular location">
    <subcellularLocation>
        <location evidence="1">Nucleus</location>
    </subcellularLocation>
</comment>
<accession>A0AAV1C128</accession>
<keyword evidence="3" id="KW-0238">DNA-binding</keyword>
<gene>
    <name evidence="8" type="ORF">OLC1_LOCUS1040</name>
</gene>
<name>A0AAV1C128_OLDCO</name>
<dbReference type="InterPro" id="IPR016177">
    <property type="entry name" value="DNA-bd_dom_sf"/>
</dbReference>
<dbReference type="GO" id="GO:0003677">
    <property type="term" value="F:DNA binding"/>
    <property type="evidence" value="ECO:0007669"/>
    <property type="project" value="UniProtKB-KW"/>
</dbReference>
<organism evidence="8 9">
    <name type="scientific">Oldenlandia corymbosa var. corymbosa</name>
    <dbReference type="NCBI Taxonomy" id="529605"/>
    <lineage>
        <taxon>Eukaryota</taxon>
        <taxon>Viridiplantae</taxon>
        <taxon>Streptophyta</taxon>
        <taxon>Embryophyta</taxon>
        <taxon>Tracheophyta</taxon>
        <taxon>Spermatophyta</taxon>
        <taxon>Magnoliopsida</taxon>
        <taxon>eudicotyledons</taxon>
        <taxon>Gunneridae</taxon>
        <taxon>Pentapetalae</taxon>
        <taxon>asterids</taxon>
        <taxon>lamiids</taxon>
        <taxon>Gentianales</taxon>
        <taxon>Rubiaceae</taxon>
        <taxon>Rubioideae</taxon>
        <taxon>Spermacoceae</taxon>
        <taxon>Hedyotis-Oldenlandia complex</taxon>
        <taxon>Oldenlandia</taxon>
    </lineage>
</organism>
<reference evidence="8" key="1">
    <citation type="submission" date="2023-03" db="EMBL/GenBank/DDBJ databases">
        <authorList>
            <person name="Julca I."/>
        </authorList>
    </citation>
    <scope>NUCLEOTIDE SEQUENCE</scope>
</reference>
<dbReference type="GO" id="GO:0005634">
    <property type="term" value="C:nucleus"/>
    <property type="evidence" value="ECO:0007669"/>
    <property type="project" value="UniProtKB-SubCell"/>
</dbReference>
<proteinExistence type="predicted"/>
<dbReference type="InterPro" id="IPR001471">
    <property type="entry name" value="AP2/ERF_dom"/>
</dbReference>
<evidence type="ECO:0000259" key="7">
    <source>
        <dbReference type="PROSITE" id="PS51032"/>
    </source>
</evidence>
<sequence>MKLLRMLDDDDWIIANESGQARVLKKKRRYYDRSVLDRSTGRKLEGVEVTDKGNYNSKIAHPFQKNFKVWIGTFDTPEEAHHAYLAMKRRFNYINAASSKNPANKPVEEAEKQTPPSPEPVHESRETSPPDSIVVDSTSPTSTTVPDPYDQLPGLELIREVLRKEDSISLTRNHITLDDWELGCFGMLQAYFVTNEKEADLLVALINEGRERLRRRGRRLDWDSPIYIFLNMSKTKDEGEFRRILAGLPNPLHFLP</sequence>
<evidence type="ECO:0000256" key="2">
    <source>
        <dbReference type="ARBA" id="ARBA00023015"/>
    </source>
</evidence>
<dbReference type="Proteomes" id="UP001161247">
    <property type="component" value="Chromosome 1"/>
</dbReference>
<dbReference type="AlphaFoldDB" id="A0AAV1C128"/>
<keyword evidence="4" id="KW-0804">Transcription</keyword>
<evidence type="ECO:0000313" key="8">
    <source>
        <dbReference type="EMBL" id="CAI9088467.1"/>
    </source>
</evidence>
<evidence type="ECO:0000256" key="5">
    <source>
        <dbReference type="ARBA" id="ARBA00023242"/>
    </source>
</evidence>
<evidence type="ECO:0000256" key="4">
    <source>
        <dbReference type="ARBA" id="ARBA00023163"/>
    </source>
</evidence>